<keyword evidence="1" id="KW-0732">Signal</keyword>
<dbReference type="OrthoDB" id="9876417at2"/>
<protein>
    <submittedName>
        <fullName evidence="2">Uncharacterized protein</fullName>
    </submittedName>
</protein>
<comment type="caution">
    <text evidence="2">The sequence shown here is derived from an EMBL/GenBank/DDBJ whole genome shotgun (WGS) entry which is preliminary data.</text>
</comment>
<organism evidence="2 3">
    <name type="scientific">Pseudomonas saxonica</name>
    <dbReference type="NCBI Taxonomy" id="2600598"/>
    <lineage>
        <taxon>Bacteria</taxon>
        <taxon>Pseudomonadati</taxon>
        <taxon>Pseudomonadota</taxon>
        <taxon>Gammaproteobacteria</taxon>
        <taxon>Pseudomonadales</taxon>
        <taxon>Pseudomonadaceae</taxon>
        <taxon>Pseudomonas</taxon>
    </lineage>
</organism>
<dbReference type="Proteomes" id="UP000317901">
    <property type="component" value="Unassembled WGS sequence"/>
</dbReference>
<feature type="signal peptide" evidence="1">
    <location>
        <begin position="1"/>
        <end position="21"/>
    </location>
</feature>
<dbReference type="RefSeq" id="WP_141232578.1">
    <property type="nucleotide sequence ID" value="NZ_VFIP01000012.1"/>
</dbReference>
<evidence type="ECO:0000313" key="3">
    <source>
        <dbReference type="Proteomes" id="UP000317901"/>
    </source>
</evidence>
<gene>
    <name evidence="2" type="ORF">FJD37_08515</name>
</gene>
<reference evidence="2 3" key="1">
    <citation type="submission" date="2019-06" db="EMBL/GenBank/DDBJ databases">
        <title>Pseudomonas bimorpha sp. nov. isolated from bovine raw milk and skim milk concentrate.</title>
        <authorList>
            <person name="Hofmann K."/>
            <person name="Huptas C."/>
            <person name="Doll E."/>
            <person name="Scherer S."/>
            <person name="Wenning M."/>
        </authorList>
    </citation>
    <scope>NUCLEOTIDE SEQUENCE [LARGE SCALE GENOMIC DNA]</scope>
    <source>
        <strain evidence="2 3">DSM 108990</strain>
    </source>
</reference>
<name>A0A5C5PYU6_9PSED</name>
<dbReference type="EMBL" id="VFIP01000012">
    <property type="protein sequence ID" value="TWR96359.1"/>
    <property type="molecule type" value="Genomic_DNA"/>
</dbReference>
<accession>A0A5C5PYU6</accession>
<feature type="chain" id="PRO_5022944495" evidence="1">
    <location>
        <begin position="22"/>
        <end position="78"/>
    </location>
</feature>
<sequence>MNKSKILFGILASLLSVSAFAQSDSMSSIEVVDHSTSVSESSQAINKSIVMSHIVFEDSESGVTVYAVPEPEPIKPTK</sequence>
<evidence type="ECO:0000313" key="2">
    <source>
        <dbReference type="EMBL" id="TWR96359.1"/>
    </source>
</evidence>
<evidence type="ECO:0000256" key="1">
    <source>
        <dbReference type="SAM" id="SignalP"/>
    </source>
</evidence>
<proteinExistence type="predicted"/>
<dbReference type="AlphaFoldDB" id="A0A5C5PYU6"/>